<dbReference type="SUPFAM" id="SSF140931">
    <property type="entry name" value="Fic-like"/>
    <property type="match status" value="1"/>
</dbReference>
<dbReference type="EMBL" id="QHKO01000001">
    <property type="protein sequence ID" value="RAL25374.1"/>
    <property type="molecule type" value="Genomic_DNA"/>
</dbReference>
<keyword evidence="2" id="KW-0547">Nucleotide-binding</keyword>
<organism evidence="4 5">
    <name type="scientific">Lujinxingia litoralis</name>
    <dbReference type="NCBI Taxonomy" id="2211119"/>
    <lineage>
        <taxon>Bacteria</taxon>
        <taxon>Deltaproteobacteria</taxon>
        <taxon>Bradymonadales</taxon>
        <taxon>Lujinxingiaceae</taxon>
        <taxon>Lujinxingia</taxon>
    </lineage>
</organism>
<sequence>MCVGASDAWPECPPQAETTMTFWTPIKLHALPDGRVRVFEQHAHTRKLRVAPLSTVPQDVVQSLPCYRENPKYITHYHPQADGDVERYAQVGDIVFCGEWRFGEMVQERELSGLTQALVMLRRGGSAWFPLSQLRVLDSNLQRQALTSEDKHLIATNRLHLHSVAEVNQALLLAQPSARAYLDNLESPLLFAHIREAHRLWFGRVFDWGGQLRTEHVVVGREENATTPPEKLNEELDAFDTFLHGLHHHLNGDSNSPELAPIWLRMADFYVRLCLIHPFRDGNGRISRQAIEALLSQTLGQPTLLNWNALSRAGAKTRWAFRAAQDRGDRRILATLLFTAWRTSLEGKHARSPSLPPCPDGLRQDICP</sequence>
<name>A0A328CBV7_9DELT</name>
<dbReference type="InterPro" id="IPR036597">
    <property type="entry name" value="Fido-like_dom_sf"/>
</dbReference>
<dbReference type="AlphaFoldDB" id="A0A328CBV7"/>
<feature type="active site" evidence="1">
    <location>
        <position position="277"/>
    </location>
</feature>
<evidence type="ECO:0000313" key="4">
    <source>
        <dbReference type="EMBL" id="RAL25374.1"/>
    </source>
</evidence>
<dbReference type="PANTHER" id="PTHR13504:SF38">
    <property type="entry name" value="FIDO DOMAIN-CONTAINING PROTEIN"/>
    <property type="match status" value="1"/>
</dbReference>
<feature type="domain" description="Fido" evidence="3">
    <location>
        <begin position="189"/>
        <end position="339"/>
    </location>
</feature>
<dbReference type="PANTHER" id="PTHR13504">
    <property type="entry name" value="FIDO DOMAIN-CONTAINING PROTEIN DDB_G0283145"/>
    <property type="match status" value="1"/>
</dbReference>
<evidence type="ECO:0000256" key="2">
    <source>
        <dbReference type="PIRSR" id="PIRSR640198-2"/>
    </source>
</evidence>
<feature type="binding site" evidence="2">
    <location>
        <begin position="281"/>
        <end position="288"/>
    </location>
    <ligand>
        <name>ATP</name>
        <dbReference type="ChEBI" id="CHEBI:30616"/>
    </ligand>
</feature>
<dbReference type="PROSITE" id="PS51459">
    <property type="entry name" value="FIDO"/>
    <property type="match status" value="1"/>
</dbReference>
<dbReference type="InterPro" id="IPR003812">
    <property type="entry name" value="Fido"/>
</dbReference>
<evidence type="ECO:0000259" key="3">
    <source>
        <dbReference type="PROSITE" id="PS51459"/>
    </source>
</evidence>
<dbReference type="InterPro" id="IPR040198">
    <property type="entry name" value="Fido_containing"/>
</dbReference>
<dbReference type="Gene3D" id="1.10.3290.10">
    <property type="entry name" value="Fido-like domain"/>
    <property type="match status" value="1"/>
</dbReference>
<keyword evidence="5" id="KW-1185">Reference proteome</keyword>
<comment type="caution">
    <text evidence="4">The sequence shown here is derived from an EMBL/GenBank/DDBJ whole genome shotgun (WGS) entry which is preliminary data.</text>
</comment>
<keyword evidence="2" id="KW-0067">ATP-binding</keyword>
<dbReference type="Proteomes" id="UP000249169">
    <property type="component" value="Unassembled WGS sequence"/>
</dbReference>
<accession>A0A328CBV7</accession>
<gene>
    <name evidence="4" type="ORF">DL240_03965</name>
</gene>
<protein>
    <recommendedName>
        <fullName evidence="3">Fido domain-containing protein</fullName>
    </recommendedName>
</protein>
<dbReference type="GO" id="GO:0005524">
    <property type="term" value="F:ATP binding"/>
    <property type="evidence" value="ECO:0007669"/>
    <property type="project" value="UniProtKB-KW"/>
</dbReference>
<evidence type="ECO:0000256" key="1">
    <source>
        <dbReference type="PIRSR" id="PIRSR640198-1"/>
    </source>
</evidence>
<reference evidence="4 5" key="1">
    <citation type="submission" date="2018-05" db="EMBL/GenBank/DDBJ databases">
        <title>Lujinxingia marina gen. nov. sp. nov., a new facultative anaerobic member of the class Deltaproteobacteria, and proposal of Lujinxingaceae fam. nov.</title>
        <authorList>
            <person name="Li C.-M."/>
        </authorList>
    </citation>
    <scope>NUCLEOTIDE SEQUENCE [LARGE SCALE GENOMIC DNA]</scope>
    <source>
        <strain evidence="4 5">B210</strain>
    </source>
</reference>
<evidence type="ECO:0000313" key="5">
    <source>
        <dbReference type="Proteomes" id="UP000249169"/>
    </source>
</evidence>
<dbReference type="Pfam" id="PF02661">
    <property type="entry name" value="Fic"/>
    <property type="match status" value="1"/>
</dbReference>
<proteinExistence type="predicted"/>